<dbReference type="InterPro" id="IPR044878">
    <property type="entry name" value="UbiA_sf"/>
</dbReference>
<feature type="compositionally biased region" description="Polar residues" evidence="10">
    <location>
        <begin position="817"/>
        <end position="826"/>
    </location>
</feature>
<keyword evidence="8 11" id="KW-0472">Membrane</keyword>
<dbReference type="STRING" id="94643.A0A2A9MKM9"/>
<evidence type="ECO:0000256" key="5">
    <source>
        <dbReference type="ARBA" id="ARBA00022692"/>
    </source>
</evidence>
<dbReference type="PROSITE" id="PS00943">
    <property type="entry name" value="UBIA"/>
    <property type="match status" value="1"/>
</dbReference>
<dbReference type="KEGG" id="bbes:BESB_056330"/>
<reference evidence="12 13" key="1">
    <citation type="submission" date="2017-09" db="EMBL/GenBank/DDBJ databases">
        <title>Genome sequencing of Besnoitia besnoiti strain Bb-Ger1.</title>
        <authorList>
            <person name="Schares G."/>
            <person name="Venepally P."/>
            <person name="Lorenzi H.A."/>
        </authorList>
    </citation>
    <scope>NUCLEOTIDE SEQUENCE [LARGE SCALE GENOMIC DNA]</scope>
    <source>
        <strain evidence="12 13">Bb-Ger1</strain>
    </source>
</reference>
<dbReference type="InterPro" id="IPR006369">
    <property type="entry name" value="Protohaem_IX_farnesylTrfase"/>
</dbReference>
<keyword evidence="6 11" id="KW-1133">Transmembrane helix</keyword>
<feature type="compositionally biased region" description="Polar residues" evidence="10">
    <location>
        <begin position="907"/>
        <end position="919"/>
    </location>
</feature>
<dbReference type="VEuPathDB" id="ToxoDB:BESB_056330"/>
<dbReference type="GeneID" id="40310562"/>
<proteinExistence type="inferred from homology"/>
<feature type="region of interest" description="Disordered" evidence="10">
    <location>
        <begin position="890"/>
        <end position="919"/>
    </location>
</feature>
<accession>A0A2A9MKM9</accession>
<evidence type="ECO:0000256" key="2">
    <source>
        <dbReference type="ARBA" id="ARBA00005985"/>
    </source>
</evidence>
<feature type="transmembrane region" description="Helical" evidence="11">
    <location>
        <begin position="454"/>
        <end position="474"/>
    </location>
</feature>
<keyword evidence="13" id="KW-1185">Reference proteome</keyword>
<feature type="transmembrane region" description="Helical" evidence="11">
    <location>
        <begin position="486"/>
        <end position="511"/>
    </location>
</feature>
<organism evidence="12 13">
    <name type="scientific">Besnoitia besnoiti</name>
    <name type="common">Apicomplexan protozoan</name>
    <dbReference type="NCBI Taxonomy" id="94643"/>
    <lineage>
        <taxon>Eukaryota</taxon>
        <taxon>Sar</taxon>
        <taxon>Alveolata</taxon>
        <taxon>Apicomplexa</taxon>
        <taxon>Conoidasida</taxon>
        <taxon>Coccidia</taxon>
        <taxon>Eucoccidiorida</taxon>
        <taxon>Eimeriorina</taxon>
        <taxon>Sarcocystidae</taxon>
        <taxon>Besnoitia</taxon>
    </lineage>
</organism>
<dbReference type="GO" id="GO:0008495">
    <property type="term" value="F:protoheme IX farnesyltransferase activity"/>
    <property type="evidence" value="ECO:0007669"/>
    <property type="project" value="InterPro"/>
</dbReference>
<feature type="transmembrane region" description="Helical" evidence="11">
    <location>
        <begin position="381"/>
        <end position="402"/>
    </location>
</feature>
<gene>
    <name evidence="12" type="ORF">BESB_056330</name>
</gene>
<evidence type="ECO:0000256" key="11">
    <source>
        <dbReference type="SAM" id="Phobius"/>
    </source>
</evidence>
<dbReference type="OrthoDB" id="349281at2759"/>
<sequence>MLGSASLRPLAQSGRGQRFWTAEPLRAACEAIRKEQWSNLFALPRSASRQGVVAEPLVGEASSFVPPQLYLQSDWISGGRVWFVAVRVDATKDAEAYPLASKRKLAGCRRLGRAYYSSYRGGKSPTSLCREAQPRVSVEASSGSSYHAFASGNPLLQGTGQRMIYIQTCRGRRPRRAAPLMGPSLFVRYRPRASASTAHIWSASRALAQGTGSEALPVAGSKPHPPDSTLPWTAGEQDSGKAPTCVGKLQAPAQEGVRSGEGQNVLHAGDARDGRERRASLLASFNLMPSLRSRRLQRDCAAYWALSKGRLSVWVALSTLAGYAGGVQALPDFWTGLASGATSGVSSAGLRLLQEASAVGDPAGAGTVLAAVLSGVTAAQLSASVGALFAGVFGSSAAANALNQLYERKLDGMMKRTRHRPAASGYLSPPACVTFAALSAAAGVSLLSLHFPNLTTAALAAFNITLYAGVYTPLKTKNPYSTHVGAVVGAIPLLIGWSAAGGSLACLHPWLLFGLQYLWQFPHFYMLCWLHRADYQRGGYKMFGVTDDQHAIQTKALCRRYLSALLATPLLSSFCGVTTWMYAVSSLPANLFIANSFRRFYANPEKASGKHFFLHSLWHIMLLLGLGVYHMKPVSTPSLYDQPSKTERIAVLSESENGGVPDEHRGCRYLRMLLTAPVRSTYYLYGKMEAGAVQLCPVLRQRLAQQQDAVQRGALNVTADSAMTDRACAGPTEDKRRALRMSLRQHCAGATEESTDSDAAQGSRMEMEHTRGREAERFPTRLDSHAGCSEAGTGSRAALNYRQFTLEDGDQELRRSSLPQPRTVPTTPADGVASVGAFHVFGSGISSPHESNLMRRMRGTLSQFCPHEHIVGLQRGCPVSQATAVFFPRYESVASEERGRRPSRSGTHNSPTAAASPSD</sequence>
<feature type="region of interest" description="Disordered" evidence="10">
    <location>
        <begin position="214"/>
        <end position="273"/>
    </location>
</feature>
<dbReference type="AlphaFoldDB" id="A0A2A9MKM9"/>
<comment type="caution">
    <text evidence="12">The sequence shown here is derived from an EMBL/GenBank/DDBJ whole genome shotgun (WGS) entry which is preliminary data.</text>
</comment>
<keyword evidence="4 12" id="KW-0808">Transferase</keyword>
<keyword evidence="5 11" id="KW-0812">Transmembrane</keyword>
<dbReference type="GO" id="GO:0006784">
    <property type="term" value="P:heme A biosynthetic process"/>
    <property type="evidence" value="ECO:0007669"/>
    <property type="project" value="TreeGrafter"/>
</dbReference>
<dbReference type="CDD" id="cd13957">
    <property type="entry name" value="PT_UbiA_Cox10"/>
    <property type="match status" value="1"/>
</dbReference>
<dbReference type="Gene3D" id="1.10.357.140">
    <property type="entry name" value="UbiA prenyltransferase"/>
    <property type="match status" value="1"/>
</dbReference>
<dbReference type="GO" id="GO:0005739">
    <property type="term" value="C:mitochondrion"/>
    <property type="evidence" value="ECO:0007669"/>
    <property type="project" value="TreeGrafter"/>
</dbReference>
<dbReference type="InterPro" id="IPR000537">
    <property type="entry name" value="UbiA_prenyltransferase"/>
</dbReference>
<protein>
    <recommendedName>
        <fullName evidence="3">Protoheme IX farnesyltransferase, mitochondrial</fullName>
    </recommendedName>
    <alternativeName>
        <fullName evidence="9">Heme O synthase</fullName>
    </alternativeName>
</protein>
<evidence type="ECO:0000256" key="9">
    <source>
        <dbReference type="ARBA" id="ARBA00030253"/>
    </source>
</evidence>
<dbReference type="PANTHER" id="PTHR43448:SF2">
    <property type="entry name" value="PROTOHEME IX FARNESYLTRANSFERASE, MITOCHONDRIAL"/>
    <property type="match status" value="1"/>
</dbReference>
<feature type="transmembrane region" description="Helical" evidence="11">
    <location>
        <begin position="423"/>
        <end position="448"/>
    </location>
</feature>
<dbReference type="GO" id="GO:0016020">
    <property type="term" value="C:membrane"/>
    <property type="evidence" value="ECO:0007669"/>
    <property type="project" value="UniProtKB-SubCell"/>
</dbReference>
<dbReference type="EMBL" id="NWUJ01000004">
    <property type="protein sequence ID" value="PFH35982.1"/>
    <property type="molecule type" value="Genomic_DNA"/>
</dbReference>
<evidence type="ECO:0000256" key="3">
    <source>
        <dbReference type="ARBA" id="ARBA00016335"/>
    </source>
</evidence>
<feature type="region of interest" description="Disordered" evidence="10">
    <location>
        <begin position="746"/>
        <end position="772"/>
    </location>
</feature>
<evidence type="ECO:0000256" key="7">
    <source>
        <dbReference type="ARBA" id="ARBA00023133"/>
    </source>
</evidence>
<name>A0A2A9MKM9_BESBE</name>
<dbReference type="InterPro" id="IPR030470">
    <property type="entry name" value="UbiA_prenylTrfase_CS"/>
</dbReference>
<evidence type="ECO:0000256" key="10">
    <source>
        <dbReference type="SAM" id="MobiDB-lite"/>
    </source>
</evidence>
<evidence type="ECO:0000256" key="1">
    <source>
        <dbReference type="ARBA" id="ARBA00004141"/>
    </source>
</evidence>
<comment type="similarity">
    <text evidence="2">Belongs to the UbiA prenyltransferase family.</text>
</comment>
<feature type="transmembrane region" description="Helical" evidence="11">
    <location>
        <begin position="570"/>
        <end position="592"/>
    </location>
</feature>
<comment type="subcellular location">
    <subcellularLocation>
        <location evidence="1">Membrane</location>
        <topology evidence="1">Multi-pass membrane protein</topology>
    </subcellularLocation>
</comment>
<evidence type="ECO:0000256" key="4">
    <source>
        <dbReference type="ARBA" id="ARBA00022679"/>
    </source>
</evidence>
<dbReference type="RefSeq" id="XP_029219991.1">
    <property type="nucleotide sequence ID" value="XM_029364068.1"/>
</dbReference>
<dbReference type="Pfam" id="PF01040">
    <property type="entry name" value="UbiA"/>
    <property type="match status" value="1"/>
</dbReference>
<keyword evidence="7" id="KW-0350">Heme biosynthesis</keyword>
<dbReference type="PANTHER" id="PTHR43448">
    <property type="entry name" value="PROTOHEME IX FARNESYLTRANSFERASE, MITOCHONDRIAL"/>
    <property type="match status" value="1"/>
</dbReference>
<evidence type="ECO:0000256" key="6">
    <source>
        <dbReference type="ARBA" id="ARBA00022989"/>
    </source>
</evidence>
<evidence type="ECO:0000256" key="8">
    <source>
        <dbReference type="ARBA" id="ARBA00023136"/>
    </source>
</evidence>
<feature type="region of interest" description="Disordered" evidence="10">
    <location>
        <begin position="810"/>
        <end position="831"/>
    </location>
</feature>
<evidence type="ECO:0000313" key="13">
    <source>
        <dbReference type="Proteomes" id="UP000224006"/>
    </source>
</evidence>
<dbReference type="Proteomes" id="UP000224006">
    <property type="component" value="Chromosome IV"/>
</dbReference>
<evidence type="ECO:0000313" key="12">
    <source>
        <dbReference type="EMBL" id="PFH35982.1"/>
    </source>
</evidence>